<accession>A0AA39JE42</accession>
<reference evidence="1" key="1">
    <citation type="submission" date="2023-06" db="EMBL/GenBank/DDBJ databases">
        <authorList>
            <consortium name="Lawrence Berkeley National Laboratory"/>
            <person name="Ahrendt S."/>
            <person name="Sahu N."/>
            <person name="Indic B."/>
            <person name="Wong-Bajracharya J."/>
            <person name="Merenyi Z."/>
            <person name="Ke H.-M."/>
            <person name="Monk M."/>
            <person name="Kocsube S."/>
            <person name="Drula E."/>
            <person name="Lipzen A."/>
            <person name="Balint B."/>
            <person name="Henrissat B."/>
            <person name="Andreopoulos B."/>
            <person name="Martin F.M."/>
            <person name="Harder C.B."/>
            <person name="Rigling D."/>
            <person name="Ford K.L."/>
            <person name="Foster G.D."/>
            <person name="Pangilinan J."/>
            <person name="Papanicolaou A."/>
            <person name="Barry K."/>
            <person name="LaButti K."/>
            <person name="Viragh M."/>
            <person name="Koriabine M."/>
            <person name="Yan M."/>
            <person name="Riley R."/>
            <person name="Champramary S."/>
            <person name="Plett K.L."/>
            <person name="Tsai I.J."/>
            <person name="Slot J."/>
            <person name="Sipos G."/>
            <person name="Plett J."/>
            <person name="Nagy L.G."/>
            <person name="Grigoriev I.V."/>
        </authorList>
    </citation>
    <scope>NUCLEOTIDE SEQUENCE</scope>
    <source>
        <strain evidence="1">CCBAS 213</strain>
    </source>
</reference>
<evidence type="ECO:0000313" key="1">
    <source>
        <dbReference type="EMBL" id="KAK0440933.1"/>
    </source>
</evidence>
<comment type="caution">
    <text evidence="1">The sequence shown here is derived from an EMBL/GenBank/DDBJ whole genome shotgun (WGS) entry which is preliminary data.</text>
</comment>
<keyword evidence="2" id="KW-1185">Reference proteome</keyword>
<organism evidence="1 2">
    <name type="scientific">Armillaria tabescens</name>
    <name type="common">Ringless honey mushroom</name>
    <name type="synonym">Agaricus tabescens</name>
    <dbReference type="NCBI Taxonomy" id="1929756"/>
    <lineage>
        <taxon>Eukaryota</taxon>
        <taxon>Fungi</taxon>
        <taxon>Dikarya</taxon>
        <taxon>Basidiomycota</taxon>
        <taxon>Agaricomycotina</taxon>
        <taxon>Agaricomycetes</taxon>
        <taxon>Agaricomycetidae</taxon>
        <taxon>Agaricales</taxon>
        <taxon>Marasmiineae</taxon>
        <taxon>Physalacriaceae</taxon>
        <taxon>Desarmillaria</taxon>
    </lineage>
</organism>
<sequence length="674" mass="75693">MLDVITGDKDLPQWNGPTRDGGEHSDFFRGLCLPQVAGYPSLLLHELGCYNKEAFDKLLESLFNVQDKFLIVINISGSGKTRLLLEGLVRYWGIYFVGSHETSSLGSEDLGYVLSRIQENKGFKANPVSEEDLKMNEAIARRQYFKVLLARTSVFTHFLNLSLNQAPSSENDLRLAWLKIQIHQESFFNQDIFCGVMDLLNDSTDDYLDCSLTKSLEDVKDLLVHMFPLSASSRRLCCIIDEAQALATRAPNSFRSRTSGSPRSLLRPLTEHLRKSLACHNWFMYLSGTSNSLEIIETTSGSNVARLSALQKLYHLGSFVDASSQAAYIRKFVPPALADSLSDFLARVFTWTRGRFRFTATLIELLLVSGFRSPHTVLNFYIKSLCGGEFEPGDAEDLIKAEPPLPGNLKDMVVSHGVDVNRFSKSEVFSKLKKHLPAYMLTGMPLPVLRVKDSVLVELGISRFVGLFADVHTDEPLVLIAIITWLEENEPGYLHTRIMEEALSISTKHNPSEAFFAYAMLQALRSGLPLNQILDFHIPGNTVLPLWTYEKAQIVVPTHFDHTTHRYHTVPYSYSSTNVPKAGKYIDNASELQEWLAFQGTPYSVTYPTTRVGPDFICLVKLESGRHFWVLGQTKVRESDNTIVEGDLVGAVQSVMPENVYKNPKMVRLCPSNS</sequence>
<dbReference type="AlphaFoldDB" id="A0AA39JE42"/>
<name>A0AA39JE42_ARMTA</name>
<dbReference type="RefSeq" id="XP_060323788.1">
    <property type="nucleotide sequence ID" value="XM_060465954.1"/>
</dbReference>
<dbReference type="EMBL" id="JAUEPS010000073">
    <property type="protein sequence ID" value="KAK0440933.1"/>
    <property type="molecule type" value="Genomic_DNA"/>
</dbReference>
<evidence type="ECO:0000313" key="2">
    <source>
        <dbReference type="Proteomes" id="UP001175211"/>
    </source>
</evidence>
<protein>
    <submittedName>
        <fullName evidence="1">Uncharacterized protein</fullName>
    </submittedName>
</protein>
<dbReference type="Proteomes" id="UP001175211">
    <property type="component" value="Unassembled WGS sequence"/>
</dbReference>
<dbReference type="GeneID" id="85349502"/>
<proteinExistence type="predicted"/>
<gene>
    <name evidence="1" type="ORF">EV420DRAFT_1126765</name>
</gene>